<dbReference type="InterPro" id="IPR010914">
    <property type="entry name" value="RsgA_GTPase_dom"/>
</dbReference>
<dbReference type="AlphaFoldDB" id="A0A836B649"/>
<dbReference type="PROSITE" id="PS51721">
    <property type="entry name" value="G_CP"/>
    <property type="match status" value="1"/>
</dbReference>
<proteinExistence type="predicted"/>
<dbReference type="Pfam" id="PF03193">
    <property type="entry name" value="RsgA_GTPase"/>
    <property type="match status" value="2"/>
</dbReference>
<dbReference type="PANTHER" id="PTHR32120">
    <property type="entry name" value="SMALL RIBOSOMAL SUBUNIT BIOGENESIS GTPASE RSGA"/>
    <property type="match status" value="1"/>
</dbReference>
<evidence type="ECO:0000313" key="7">
    <source>
        <dbReference type="Proteomes" id="UP000613740"/>
    </source>
</evidence>
<evidence type="ECO:0000313" key="6">
    <source>
        <dbReference type="EMBL" id="KAG2448776.1"/>
    </source>
</evidence>
<evidence type="ECO:0000256" key="1">
    <source>
        <dbReference type="ARBA" id="ARBA00022741"/>
    </source>
</evidence>
<comment type="caution">
    <text evidence="6">The sequence shown here is derived from an EMBL/GenBank/DDBJ whole genome shotgun (WGS) entry which is preliminary data.</text>
</comment>
<dbReference type="InterPro" id="IPR030378">
    <property type="entry name" value="G_CP_dom"/>
</dbReference>
<evidence type="ECO:0000256" key="3">
    <source>
        <dbReference type="SAM" id="MobiDB-lite"/>
    </source>
</evidence>
<feature type="domain" description="CP-type G" evidence="5">
    <location>
        <begin position="178"/>
        <end position="480"/>
    </location>
</feature>
<feature type="region of interest" description="Disordered" evidence="3">
    <location>
        <begin position="67"/>
        <end position="89"/>
    </location>
</feature>
<keyword evidence="1" id="KW-0547">Nucleotide-binding</keyword>
<evidence type="ECO:0000256" key="2">
    <source>
        <dbReference type="ARBA" id="ARBA00023134"/>
    </source>
</evidence>
<dbReference type="PROSITE" id="PS50936">
    <property type="entry name" value="ENGC_GTPASE"/>
    <property type="match status" value="1"/>
</dbReference>
<organism evidence="6 7">
    <name type="scientific">Chlamydomonas schloesseri</name>
    <dbReference type="NCBI Taxonomy" id="2026947"/>
    <lineage>
        <taxon>Eukaryota</taxon>
        <taxon>Viridiplantae</taxon>
        <taxon>Chlorophyta</taxon>
        <taxon>core chlorophytes</taxon>
        <taxon>Chlorophyceae</taxon>
        <taxon>CS clade</taxon>
        <taxon>Chlamydomonadales</taxon>
        <taxon>Chlamydomonadaceae</taxon>
        <taxon>Chlamydomonas</taxon>
    </lineage>
</organism>
<dbReference type="Proteomes" id="UP000613740">
    <property type="component" value="Unassembled WGS sequence"/>
</dbReference>
<dbReference type="InterPro" id="IPR027417">
    <property type="entry name" value="P-loop_NTPase"/>
</dbReference>
<accession>A0A836B649</accession>
<feature type="region of interest" description="Disordered" evidence="3">
    <location>
        <begin position="391"/>
        <end position="413"/>
    </location>
</feature>
<feature type="compositionally biased region" description="Low complexity" evidence="3">
    <location>
        <begin position="333"/>
        <end position="357"/>
    </location>
</feature>
<evidence type="ECO:0000259" key="5">
    <source>
        <dbReference type="PROSITE" id="PS51721"/>
    </source>
</evidence>
<dbReference type="EMBL" id="JAEHOD010000016">
    <property type="protein sequence ID" value="KAG2448776.1"/>
    <property type="molecule type" value="Genomic_DNA"/>
</dbReference>
<feature type="compositionally biased region" description="Low complexity" evidence="3">
    <location>
        <begin position="68"/>
        <end position="77"/>
    </location>
</feature>
<gene>
    <name evidence="6" type="ORF">HYH02_006128</name>
</gene>
<sequence length="597" mass="61496">MRIDFSRAVSSTPPARGAELCFNLTSGLGQVIAASSNFVRVQLYTLLPDSEPTPPGWRPPHMRDRGADGCAAAGDPASLTPQGQDSGAGNLATAAMEAATAAAIAAEQPANAGTGTDTGTDTDTGGAGASSCYPVLLCSLRSLLRKLRQDVVVGDVVRVEAVDWVAGRGAVSEVLPRSSRLTDPAVANVEHALLVFALDTPPFEEQQVSRFLVAYEAAGVPFSLVLNKADLVPRQVLEARLAQCRAWGYEPVVLSCETGEGVEQVAARLSDRVSVVAGPSGAGKSSLINLLRRGRHRPDLQSAPGAAAANAAEQERALAELERAEAEAEDEAAQAAQAEAEMAAAAGGEAGQAAQAKGRGGRAAAGEERQPMPIGGVQELVKLPPPSVLGLQLGLDTSGGSGGTGSDAAASADSDGSAVASTAAAGGGGVGSGVSGREPEFLAVGALSKMGRGMHTTTSISLLRLLGGGWLADTPGFGQPTLDDISSPQLAACFPEIADLVEAQPCRFADCLHVAEPGCAVRGAGLERYGFYLRFLQDIRAREANDVTRLQRARADRQGYAKAKSVRGGGERLEARLDSKRHRRTSRQSGRRAGDLD</sequence>
<dbReference type="GO" id="GO:0005525">
    <property type="term" value="F:GTP binding"/>
    <property type="evidence" value="ECO:0007669"/>
    <property type="project" value="UniProtKB-KW"/>
</dbReference>
<evidence type="ECO:0008006" key="8">
    <source>
        <dbReference type="Google" id="ProtNLM"/>
    </source>
</evidence>
<feature type="compositionally biased region" description="Basic residues" evidence="3">
    <location>
        <begin position="579"/>
        <end position="590"/>
    </location>
</feature>
<feature type="compositionally biased region" description="Basic and acidic residues" evidence="3">
    <location>
        <begin position="569"/>
        <end position="578"/>
    </location>
</feature>
<keyword evidence="7" id="KW-1185">Reference proteome</keyword>
<dbReference type="Gene3D" id="3.40.50.300">
    <property type="entry name" value="P-loop containing nucleotide triphosphate hydrolases"/>
    <property type="match status" value="1"/>
</dbReference>
<reference evidence="6" key="1">
    <citation type="journal article" date="2020" name="bioRxiv">
        <title>Comparative genomics of Chlamydomonas.</title>
        <authorList>
            <person name="Craig R.J."/>
            <person name="Hasan A.R."/>
            <person name="Ness R.W."/>
            <person name="Keightley P.D."/>
        </authorList>
    </citation>
    <scope>NUCLEOTIDE SEQUENCE</scope>
    <source>
        <strain evidence="6">CCAP 11/173</strain>
    </source>
</reference>
<dbReference type="PANTHER" id="PTHR32120:SF11">
    <property type="entry name" value="SMALL RIBOSOMAL SUBUNIT BIOGENESIS GTPASE RSGA 1, MITOCHONDRIAL-RELATED"/>
    <property type="match status" value="1"/>
</dbReference>
<keyword evidence="2" id="KW-0342">GTP-binding</keyword>
<dbReference type="SUPFAM" id="SSF52540">
    <property type="entry name" value="P-loop containing nucleoside triphosphate hydrolases"/>
    <property type="match status" value="2"/>
</dbReference>
<dbReference type="GO" id="GO:0003924">
    <property type="term" value="F:GTPase activity"/>
    <property type="evidence" value="ECO:0007669"/>
    <property type="project" value="InterPro"/>
</dbReference>
<feature type="region of interest" description="Disordered" evidence="3">
    <location>
        <begin position="558"/>
        <end position="597"/>
    </location>
</feature>
<protein>
    <recommendedName>
        <fullName evidence="8">Small ribosomal subunit biogenesis GTPase RsgA</fullName>
    </recommendedName>
</protein>
<dbReference type="Gene3D" id="1.10.40.50">
    <property type="entry name" value="Probable gtpase engc, domain 3"/>
    <property type="match status" value="1"/>
</dbReference>
<dbReference type="OrthoDB" id="442158at2759"/>
<feature type="region of interest" description="Disordered" evidence="3">
    <location>
        <begin position="321"/>
        <end position="370"/>
    </location>
</feature>
<dbReference type="InterPro" id="IPR004881">
    <property type="entry name" value="Ribosome_biogen_GTPase_RsgA"/>
</dbReference>
<name>A0A836B649_9CHLO</name>
<evidence type="ECO:0000259" key="4">
    <source>
        <dbReference type="PROSITE" id="PS50936"/>
    </source>
</evidence>
<dbReference type="NCBIfam" id="TIGR00157">
    <property type="entry name" value="ribosome small subunit-dependent GTPase A"/>
    <property type="match status" value="1"/>
</dbReference>
<feature type="domain" description="EngC GTPase" evidence="4">
    <location>
        <begin position="187"/>
        <end position="334"/>
    </location>
</feature>